<comment type="caution">
    <text evidence="1">The sequence shown here is derived from an EMBL/GenBank/DDBJ whole genome shotgun (WGS) entry which is preliminary data.</text>
</comment>
<dbReference type="AlphaFoldDB" id="L8JHE2"/>
<proteinExistence type="predicted"/>
<evidence type="ECO:0000313" key="2">
    <source>
        <dbReference type="Proteomes" id="UP000011135"/>
    </source>
</evidence>
<organism evidence="1 2">
    <name type="scientific">Fulvivirga imtechensis AK7</name>
    <dbReference type="NCBI Taxonomy" id="1237149"/>
    <lineage>
        <taxon>Bacteria</taxon>
        <taxon>Pseudomonadati</taxon>
        <taxon>Bacteroidota</taxon>
        <taxon>Cytophagia</taxon>
        <taxon>Cytophagales</taxon>
        <taxon>Fulvivirgaceae</taxon>
        <taxon>Fulvivirga</taxon>
    </lineage>
</organism>
<reference evidence="1 2" key="1">
    <citation type="submission" date="2012-12" db="EMBL/GenBank/DDBJ databases">
        <title>Genome assembly of Fulvivirga imtechensis AK7.</title>
        <authorList>
            <person name="Nupur N."/>
            <person name="Khatri I."/>
            <person name="Kumar R."/>
            <person name="Subramanian S."/>
            <person name="Pinnaka A."/>
        </authorList>
    </citation>
    <scope>NUCLEOTIDE SEQUENCE [LARGE SCALE GENOMIC DNA]</scope>
    <source>
        <strain evidence="1 2">AK7</strain>
    </source>
</reference>
<evidence type="ECO:0000313" key="1">
    <source>
        <dbReference type="EMBL" id="ELR68246.1"/>
    </source>
</evidence>
<name>L8JHE2_9BACT</name>
<dbReference type="EMBL" id="AMZN01000128">
    <property type="protein sequence ID" value="ELR68246.1"/>
    <property type="molecule type" value="Genomic_DNA"/>
</dbReference>
<protein>
    <submittedName>
        <fullName evidence="1">Uncharacterized protein</fullName>
    </submittedName>
</protein>
<accession>L8JHE2</accession>
<sequence>MGEVAVPKQPHEGGFGLDGFLKPLKVFLQGKLRDKKSSQTPLTAFMA</sequence>
<gene>
    <name evidence="1" type="ORF">C900_00600</name>
</gene>
<keyword evidence="2" id="KW-1185">Reference proteome</keyword>
<dbReference type="Proteomes" id="UP000011135">
    <property type="component" value="Unassembled WGS sequence"/>
</dbReference>